<gene>
    <name evidence="3" type="ORF">GLOTRDRAFT_95895</name>
</gene>
<feature type="compositionally biased region" description="Polar residues" evidence="1">
    <location>
        <begin position="9"/>
        <end position="30"/>
    </location>
</feature>
<keyword evidence="2" id="KW-0472">Membrane</keyword>
<dbReference type="AlphaFoldDB" id="S7PY42"/>
<keyword evidence="4" id="KW-1185">Reference proteome</keyword>
<feature type="transmembrane region" description="Helical" evidence="2">
    <location>
        <begin position="45"/>
        <end position="65"/>
    </location>
</feature>
<feature type="region of interest" description="Disordered" evidence="1">
    <location>
        <begin position="1"/>
        <end position="30"/>
    </location>
</feature>
<dbReference type="GeneID" id="19309775"/>
<sequence length="195" mass="21344">MPSVPPPTSRQANTMAAQSQPVASPPRLSTSPAILKRYTPDRHEFIMSCFLGAAFCLAIVSATIVKCMPFARRRRAAVGWTHPLHAPLSARVSSGGSEYERPTYAEVMLGAKQAQGRWRDVQPLSASLIGFRPPTDADSVLAMFERRARCLIFQSREPVSRAIEAVQVSLLISMPGPRREESGIRDVALEVMGAR</sequence>
<evidence type="ECO:0000313" key="4">
    <source>
        <dbReference type="Proteomes" id="UP000030669"/>
    </source>
</evidence>
<keyword evidence="2" id="KW-0812">Transmembrane</keyword>
<dbReference type="EMBL" id="KB469308">
    <property type="protein sequence ID" value="EPQ52272.1"/>
    <property type="molecule type" value="Genomic_DNA"/>
</dbReference>
<keyword evidence="2" id="KW-1133">Transmembrane helix</keyword>
<proteinExistence type="predicted"/>
<organism evidence="3 4">
    <name type="scientific">Gloeophyllum trabeum (strain ATCC 11539 / FP-39264 / Madison 617)</name>
    <name type="common">Brown rot fungus</name>
    <dbReference type="NCBI Taxonomy" id="670483"/>
    <lineage>
        <taxon>Eukaryota</taxon>
        <taxon>Fungi</taxon>
        <taxon>Dikarya</taxon>
        <taxon>Basidiomycota</taxon>
        <taxon>Agaricomycotina</taxon>
        <taxon>Agaricomycetes</taxon>
        <taxon>Gloeophyllales</taxon>
        <taxon>Gloeophyllaceae</taxon>
        <taxon>Gloeophyllum</taxon>
    </lineage>
</organism>
<dbReference type="KEGG" id="gtr:GLOTRDRAFT_95895"/>
<dbReference type="HOGENOM" id="CLU_1396462_0_0_1"/>
<dbReference type="Proteomes" id="UP000030669">
    <property type="component" value="Unassembled WGS sequence"/>
</dbReference>
<reference evidence="3 4" key="1">
    <citation type="journal article" date="2012" name="Science">
        <title>The Paleozoic origin of enzymatic lignin decomposition reconstructed from 31 fungal genomes.</title>
        <authorList>
            <person name="Floudas D."/>
            <person name="Binder M."/>
            <person name="Riley R."/>
            <person name="Barry K."/>
            <person name="Blanchette R.A."/>
            <person name="Henrissat B."/>
            <person name="Martinez A.T."/>
            <person name="Otillar R."/>
            <person name="Spatafora J.W."/>
            <person name="Yadav J.S."/>
            <person name="Aerts A."/>
            <person name="Benoit I."/>
            <person name="Boyd A."/>
            <person name="Carlson A."/>
            <person name="Copeland A."/>
            <person name="Coutinho P.M."/>
            <person name="de Vries R.P."/>
            <person name="Ferreira P."/>
            <person name="Findley K."/>
            <person name="Foster B."/>
            <person name="Gaskell J."/>
            <person name="Glotzer D."/>
            <person name="Gorecki P."/>
            <person name="Heitman J."/>
            <person name="Hesse C."/>
            <person name="Hori C."/>
            <person name="Igarashi K."/>
            <person name="Jurgens J.A."/>
            <person name="Kallen N."/>
            <person name="Kersten P."/>
            <person name="Kohler A."/>
            <person name="Kuees U."/>
            <person name="Kumar T.K.A."/>
            <person name="Kuo A."/>
            <person name="LaButti K."/>
            <person name="Larrondo L.F."/>
            <person name="Lindquist E."/>
            <person name="Ling A."/>
            <person name="Lombard V."/>
            <person name="Lucas S."/>
            <person name="Lundell T."/>
            <person name="Martin R."/>
            <person name="McLaughlin D.J."/>
            <person name="Morgenstern I."/>
            <person name="Morin E."/>
            <person name="Murat C."/>
            <person name="Nagy L.G."/>
            <person name="Nolan M."/>
            <person name="Ohm R.A."/>
            <person name="Patyshakuliyeva A."/>
            <person name="Rokas A."/>
            <person name="Ruiz-Duenas F.J."/>
            <person name="Sabat G."/>
            <person name="Salamov A."/>
            <person name="Samejima M."/>
            <person name="Schmutz J."/>
            <person name="Slot J.C."/>
            <person name="St John F."/>
            <person name="Stenlid J."/>
            <person name="Sun H."/>
            <person name="Sun S."/>
            <person name="Syed K."/>
            <person name="Tsang A."/>
            <person name="Wiebenga A."/>
            <person name="Young D."/>
            <person name="Pisabarro A."/>
            <person name="Eastwood D.C."/>
            <person name="Martin F."/>
            <person name="Cullen D."/>
            <person name="Grigoriev I.V."/>
            <person name="Hibbett D.S."/>
        </authorList>
    </citation>
    <scope>NUCLEOTIDE SEQUENCE [LARGE SCALE GENOMIC DNA]</scope>
    <source>
        <strain evidence="3 4">ATCC 11539</strain>
    </source>
</reference>
<evidence type="ECO:0000256" key="2">
    <source>
        <dbReference type="SAM" id="Phobius"/>
    </source>
</evidence>
<evidence type="ECO:0000256" key="1">
    <source>
        <dbReference type="SAM" id="MobiDB-lite"/>
    </source>
</evidence>
<dbReference type="RefSeq" id="XP_007869439.1">
    <property type="nucleotide sequence ID" value="XM_007871248.1"/>
</dbReference>
<protein>
    <submittedName>
        <fullName evidence="3">Uncharacterized protein</fullName>
    </submittedName>
</protein>
<evidence type="ECO:0000313" key="3">
    <source>
        <dbReference type="EMBL" id="EPQ52272.1"/>
    </source>
</evidence>
<name>S7PY42_GLOTA</name>
<accession>S7PY42</accession>